<dbReference type="GO" id="GO:0005886">
    <property type="term" value="C:plasma membrane"/>
    <property type="evidence" value="ECO:0007669"/>
    <property type="project" value="TreeGrafter"/>
</dbReference>
<feature type="transmembrane region" description="Helical" evidence="6">
    <location>
        <begin position="113"/>
        <end position="130"/>
    </location>
</feature>
<dbReference type="InterPro" id="IPR045062">
    <property type="entry name" value="Cyt_c_biogenesis_CcsA/CcmC"/>
</dbReference>
<evidence type="ECO:0000256" key="2">
    <source>
        <dbReference type="ARBA" id="ARBA00022692"/>
    </source>
</evidence>
<feature type="transmembrane region" description="Helical" evidence="6">
    <location>
        <begin position="172"/>
        <end position="198"/>
    </location>
</feature>
<dbReference type="AlphaFoldDB" id="A0A1G6X308"/>
<evidence type="ECO:0000256" key="5">
    <source>
        <dbReference type="ARBA" id="ARBA00023136"/>
    </source>
</evidence>
<dbReference type="Proteomes" id="UP000199039">
    <property type="component" value="Unassembled WGS sequence"/>
</dbReference>
<proteinExistence type="predicted"/>
<dbReference type="PANTHER" id="PTHR30071:SF1">
    <property type="entry name" value="CYTOCHROME B_B6 PROTEIN-RELATED"/>
    <property type="match status" value="1"/>
</dbReference>
<dbReference type="RefSeq" id="WP_093186404.1">
    <property type="nucleotide sequence ID" value="NZ_FMYH01000010.1"/>
</dbReference>
<reference evidence="8 9" key="1">
    <citation type="submission" date="2016-09" db="EMBL/GenBank/DDBJ databases">
        <authorList>
            <person name="Capua I."/>
            <person name="De Benedictis P."/>
            <person name="Joannis T."/>
            <person name="Lombin L.H."/>
            <person name="Cattoli G."/>
        </authorList>
    </citation>
    <scope>NUCLEOTIDE SEQUENCE [LARGE SCALE GENOMIC DNA]</scope>
    <source>
        <strain evidence="8 9">ISLP-3</strain>
    </source>
</reference>
<keyword evidence="3" id="KW-0201">Cytochrome c-type biogenesis</keyword>
<keyword evidence="4 6" id="KW-1133">Transmembrane helix</keyword>
<dbReference type="OrthoDB" id="9814290at2"/>
<evidence type="ECO:0000259" key="7">
    <source>
        <dbReference type="Pfam" id="PF01578"/>
    </source>
</evidence>
<sequence>MNLSEISDLLAWGAATAYTVAMIAFAMDLSKMSDAIGQRKAEELARVPVGAGAPVRAAASAAFPADPEGGRRRSKSLGVAMSTLWLGFIIHAVAVVTRGVAAGHVPWANMYEFWLTGTFLAIGIFLLLQLKLDVRFLGVVITFVAVTFLVLALNVFHVVADEVQPALRNYWLVIHVGVAVSATAVFTVAFATSVLQLLRDSRDNGSTLLHGEGAVIRGRNVAAGKFFNWRFLDAIPTPTALEALSFRLNGLGFVLWTFTIIGGAIWADGAWGRPWGWDPKEVWSFIVWVVYAAYLHARTTRGWSGRRAAYFVVVGYACVLFNFTGVNILFSGLHSYSGVQNAPNAK</sequence>
<dbReference type="Pfam" id="PF01578">
    <property type="entry name" value="Cytochrom_C_asm"/>
    <property type="match status" value="1"/>
</dbReference>
<comment type="subcellular location">
    <subcellularLocation>
        <location evidence="1">Membrane</location>
        <topology evidence="1">Multi-pass membrane protein</topology>
    </subcellularLocation>
</comment>
<keyword evidence="9" id="KW-1185">Reference proteome</keyword>
<dbReference type="PANTHER" id="PTHR30071">
    <property type="entry name" value="HEME EXPORTER PROTEIN C"/>
    <property type="match status" value="1"/>
</dbReference>
<feature type="transmembrane region" description="Helical" evidence="6">
    <location>
        <begin position="137"/>
        <end position="160"/>
    </location>
</feature>
<dbReference type="GO" id="GO:0020037">
    <property type="term" value="F:heme binding"/>
    <property type="evidence" value="ECO:0007669"/>
    <property type="project" value="InterPro"/>
</dbReference>
<accession>A0A1G6X308</accession>
<dbReference type="GO" id="GO:0017004">
    <property type="term" value="P:cytochrome complex assembly"/>
    <property type="evidence" value="ECO:0007669"/>
    <property type="project" value="UniProtKB-KW"/>
</dbReference>
<feature type="transmembrane region" description="Helical" evidence="6">
    <location>
        <begin position="309"/>
        <end position="330"/>
    </location>
</feature>
<feature type="domain" description="Cytochrome c assembly protein" evidence="7">
    <location>
        <begin position="107"/>
        <end position="334"/>
    </location>
</feature>
<feature type="transmembrane region" description="Helical" evidence="6">
    <location>
        <begin position="282"/>
        <end position="297"/>
    </location>
</feature>
<keyword evidence="5 6" id="KW-0472">Membrane</keyword>
<dbReference type="EMBL" id="FMYH01000010">
    <property type="protein sequence ID" value="SDD72459.1"/>
    <property type="molecule type" value="Genomic_DNA"/>
</dbReference>
<evidence type="ECO:0000256" key="4">
    <source>
        <dbReference type="ARBA" id="ARBA00022989"/>
    </source>
</evidence>
<dbReference type="InterPro" id="IPR017562">
    <property type="entry name" value="Cyt_c_biogenesis_CcsA"/>
</dbReference>
<name>A0A1G6X308_9MICO</name>
<evidence type="ECO:0000313" key="9">
    <source>
        <dbReference type="Proteomes" id="UP000199039"/>
    </source>
</evidence>
<feature type="transmembrane region" description="Helical" evidence="6">
    <location>
        <begin position="248"/>
        <end position="267"/>
    </location>
</feature>
<evidence type="ECO:0000256" key="3">
    <source>
        <dbReference type="ARBA" id="ARBA00022748"/>
    </source>
</evidence>
<evidence type="ECO:0000256" key="6">
    <source>
        <dbReference type="SAM" id="Phobius"/>
    </source>
</evidence>
<dbReference type="NCBIfam" id="TIGR03144">
    <property type="entry name" value="cytochr_II_ccsB"/>
    <property type="match status" value="1"/>
</dbReference>
<evidence type="ECO:0000256" key="1">
    <source>
        <dbReference type="ARBA" id="ARBA00004141"/>
    </source>
</evidence>
<organism evidence="8 9">
    <name type="scientific">Sanguibacter gelidistatuariae</name>
    <dbReference type="NCBI Taxonomy" id="1814289"/>
    <lineage>
        <taxon>Bacteria</taxon>
        <taxon>Bacillati</taxon>
        <taxon>Actinomycetota</taxon>
        <taxon>Actinomycetes</taxon>
        <taxon>Micrococcales</taxon>
        <taxon>Sanguibacteraceae</taxon>
        <taxon>Sanguibacter</taxon>
    </lineage>
</organism>
<dbReference type="STRING" id="1814289.SAMN05216410_0072"/>
<evidence type="ECO:0000313" key="8">
    <source>
        <dbReference type="EMBL" id="SDD72459.1"/>
    </source>
</evidence>
<dbReference type="InterPro" id="IPR002541">
    <property type="entry name" value="Cyt_c_assembly"/>
</dbReference>
<keyword evidence="2 6" id="KW-0812">Transmembrane</keyword>
<feature type="transmembrane region" description="Helical" evidence="6">
    <location>
        <begin position="77"/>
        <end position="101"/>
    </location>
</feature>
<feature type="transmembrane region" description="Helical" evidence="6">
    <location>
        <begin position="12"/>
        <end position="30"/>
    </location>
</feature>
<gene>
    <name evidence="8" type="ORF">SAMN05216410_0072</name>
</gene>
<protein>
    <submittedName>
        <fullName evidence="8">Cytochrome c-type biogenesis protein CcsB</fullName>
    </submittedName>
</protein>